<dbReference type="SUPFAM" id="SSF51735">
    <property type="entry name" value="NAD(P)-binding Rossmann-fold domains"/>
    <property type="match status" value="1"/>
</dbReference>
<dbReference type="GO" id="GO:0016491">
    <property type="term" value="F:oxidoreductase activity"/>
    <property type="evidence" value="ECO:0007669"/>
    <property type="project" value="UniProtKB-KW"/>
</dbReference>
<comment type="similarity">
    <text evidence="1">Belongs to the short-chain dehydrogenases/reductases (SDR) family.</text>
</comment>
<dbReference type="PANTHER" id="PTHR24320:SF148">
    <property type="entry name" value="NAD(P)-BINDING ROSSMANN-FOLD SUPERFAMILY PROTEIN"/>
    <property type="match status" value="1"/>
</dbReference>
<protein>
    <submittedName>
        <fullName evidence="3">Short-chain dehydrogenase</fullName>
    </submittedName>
</protein>
<dbReference type="Proteomes" id="UP000217289">
    <property type="component" value="Chromosome"/>
</dbReference>
<dbReference type="Pfam" id="PF00106">
    <property type="entry name" value="adh_short"/>
    <property type="match status" value="1"/>
</dbReference>
<evidence type="ECO:0000256" key="2">
    <source>
        <dbReference type="ARBA" id="ARBA00023002"/>
    </source>
</evidence>
<dbReference type="RefSeq" id="WP_095980507.1">
    <property type="nucleotide sequence ID" value="NZ_CP022163.1"/>
</dbReference>
<proteinExistence type="inferred from homology"/>
<dbReference type="PRINTS" id="PR00081">
    <property type="entry name" value="GDHRDH"/>
</dbReference>
<evidence type="ECO:0000256" key="1">
    <source>
        <dbReference type="ARBA" id="ARBA00006484"/>
    </source>
</evidence>
<organism evidence="3 4">
    <name type="scientific">Melittangium boletus DSM 14713</name>
    <dbReference type="NCBI Taxonomy" id="1294270"/>
    <lineage>
        <taxon>Bacteria</taxon>
        <taxon>Pseudomonadati</taxon>
        <taxon>Myxococcota</taxon>
        <taxon>Myxococcia</taxon>
        <taxon>Myxococcales</taxon>
        <taxon>Cystobacterineae</taxon>
        <taxon>Archangiaceae</taxon>
        <taxon>Melittangium</taxon>
    </lineage>
</organism>
<accession>A0A250IM21</accession>
<name>A0A250IM21_9BACT</name>
<evidence type="ECO:0000313" key="4">
    <source>
        <dbReference type="Proteomes" id="UP000217289"/>
    </source>
</evidence>
<sequence length="306" mass="32467">MTTKWNPTQIPSQKGRRTIITGGNSGIGWEAAVVLARAGAEVVIAARNDGKAKESVERLRALVPNADASTARLDLSDPASIRAFADAQLALAKPIDVLVHNAGVMALPKREVSIDGHELQFATNVLGPYRLTTLLLPALLRSTAPRVVTVASGTHKASPVPLTDLDSVKDYRPIRAYAKTKLANILFAKELQRRAGQRLLSLCCHPGAANTNLAGVTSLLMKLAIFAIYPLIQSAARGAEPTLMAATLEAPMPGGYFGPTGFMELRGDPAEVKPAPFAEDPAAGRALFAELERISGMTIDFEGATR</sequence>
<dbReference type="InterPro" id="IPR036291">
    <property type="entry name" value="NAD(P)-bd_dom_sf"/>
</dbReference>
<dbReference type="PANTHER" id="PTHR24320">
    <property type="entry name" value="RETINOL DEHYDROGENASE"/>
    <property type="match status" value="1"/>
</dbReference>
<dbReference type="KEGG" id="mbd:MEBOL_005795"/>
<dbReference type="EMBL" id="CP022163">
    <property type="protein sequence ID" value="ATB32318.1"/>
    <property type="molecule type" value="Genomic_DNA"/>
</dbReference>
<gene>
    <name evidence="3" type="ORF">MEBOL_005795</name>
</gene>
<dbReference type="OrthoDB" id="109589at2"/>
<dbReference type="Gene3D" id="3.40.50.720">
    <property type="entry name" value="NAD(P)-binding Rossmann-like Domain"/>
    <property type="match status" value="1"/>
</dbReference>
<dbReference type="InterPro" id="IPR002347">
    <property type="entry name" value="SDR_fam"/>
</dbReference>
<evidence type="ECO:0000313" key="3">
    <source>
        <dbReference type="EMBL" id="ATB32318.1"/>
    </source>
</evidence>
<dbReference type="AlphaFoldDB" id="A0A250IM21"/>
<keyword evidence="4" id="KW-1185">Reference proteome</keyword>
<keyword evidence="2" id="KW-0560">Oxidoreductase</keyword>
<reference evidence="3 4" key="1">
    <citation type="submission" date="2017-06" db="EMBL/GenBank/DDBJ databases">
        <authorList>
            <person name="Kim H.J."/>
            <person name="Triplett B.A."/>
        </authorList>
    </citation>
    <scope>NUCLEOTIDE SEQUENCE [LARGE SCALE GENOMIC DNA]</scope>
    <source>
        <strain evidence="3 4">DSM 14713</strain>
    </source>
</reference>